<dbReference type="Gene3D" id="3.40.50.2300">
    <property type="match status" value="1"/>
</dbReference>
<evidence type="ECO:0000256" key="3">
    <source>
        <dbReference type="ARBA" id="ARBA00023015"/>
    </source>
</evidence>
<dbReference type="GO" id="GO:0006355">
    <property type="term" value="P:regulation of DNA-templated transcription"/>
    <property type="evidence" value="ECO:0007669"/>
    <property type="project" value="InterPro"/>
</dbReference>
<dbReference type="Pfam" id="PF00486">
    <property type="entry name" value="Trans_reg_C"/>
    <property type="match status" value="1"/>
</dbReference>
<feature type="DNA-binding region" description="OmpR/PhoB-type" evidence="7">
    <location>
        <begin position="127"/>
        <end position="223"/>
    </location>
</feature>
<dbReference type="Gene3D" id="6.10.250.690">
    <property type="match status" value="1"/>
</dbReference>
<evidence type="ECO:0000256" key="6">
    <source>
        <dbReference type="PROSITE-ProRule" id="PRU00169"/>
    </source>
</evidence>
<evidence type="ECO:0000256" key="4">
    <source>
        <dbReference type="ARBA" id="ARBA00023125"/>
    </source>
</evidence>
<dbReference type="CDD" id="cd00383">
    <property type="entry name" value="trans_reg_C"/>
    <property type="match status" value="1"/>
</dbReference>
<dbReference type="GO" id="GO:0000976">
    <property type="term" value="F:transcription cis-regulatory region binding"/>
    <property type="evidence" value="ECO:0007669"/>
    <property type="project" value="TreeGrafter"/>
</dbReference>
<dbReference type="SMART" id="SM00448">
    <property type="entry name" value="REC"/>
    <property type="match status" value="1"/>
</dbReference>
<evidence type="ECO:0000256" key="5">
    <source>
        <dbReference type="ARBA" id="ARBA00023163"/>
    </source>
</evidence>
<keyword evidence="4 7" id="KW-0238">DNA-binding</keyword>
<dbReference type="InterPro" id="IPR016032">
    <property type="entry name" value="Sig_transdc_resp-reg_C-effctor"/>
</dbReference>
<evidence type="ECO:0000256" key="1">
    <source>
        <dbReference type="ARBA" id="ARBA00022553"/>
    </source>
</evidence>
<dbReference type="GO" id="GO:0032993">
    <property type="term" value="C:protein-DNA complex"/>
    <property type="evidence" value="ECO:0007669"/>
    <property type="project" value="TreeGrafter"/>
</dbReference>
<dbReference type="SUPFAM" id="SSF52172">
    <property type="entry name" value="CheY-like"/>
    <property type="match status" value="1"/>
</dbReference>
<dbReference type="FunFam" id="1.10.10.10:FF:000018">
    <property type="entry name" value="DNA-binding response regulator ResD"/>
    <property type="match status" value="1"/>
</dbReference>
<dbReference type="InterPro" id="IPR001867">
    <property type="entry name" value="OmpR/PhoB-type_DNA-bd"/>
</dbReference>
<evidence type="ECO:0000313" key="12">
    <source>
        <dbReference type="Proteomes" id="UP000330807"/>
    </source>
</evidence>
<feature type="region of interest" description="Disordered" evidence="8">
    <location>
        <begin position="222"/>
        <end position="242"/>
    </location>
</feature>
<evidence type="ECO:0000256" key="7">
    <source>
        <dbReference type="PROSITE-ProRule" id="PRU01091"/>
    </source>
</evidence>
<dbReference type="InterPro" id="IPR036388">
    <property type="entry name" value="WH-like_DNA-bd_sf"/>
</dbReference>
<evidence type="ECO:0000256" key="2">
    <source>
        <dbReference type="ARBA" id="ARBA00023012"/>
    </source>
</evidence>
<dbReference type="AlphaFoldDB" id="A0A5K1J3Q1"/>
<dbReference type="EMBL" id="CABWIH010000038">
    <property type="protein sequence ID" value="VWL97062.1"/>
    <property type="molecule type" value="Genomic_DNA"/>
</dbReference>
<dbReference type="SUPFAM" id="SSF46894">
    <property type="entry name" value="C-terminal effector domain of the bipartite response regulators"/>
    <property type="match status" value="1"/>
</dbReference>
<dbReference type="Pfam" id="PF00072">
    <property type="entry name" value="Response_reg"/>
    <property type="match status" value="1"/>
</dbReference>
<gene>
    <name evidence="11" type="primary">walR_2</name>
    <name evidence="11" type="ORF">LMKDKBCB_00145</name>
</gene>
<feature type="domain" description="OmpR/PhoB-type" evidence="10">
    <location>
        <begin position="127"/>
        <end position="223"/>
    </location>
</feature>
<evidence type="ECO:0000259" key="10">
    <source>
        <dbReference type="PROSITE" id="PS51755"/>
    </source>
</evidence>
<keyword evidence="3" id="KW-0805">Transcription regulation</keyword>
<evidence type="ECO:0000259" key="9">
    <source>
        <dbReference type="PROSITE" id="PS50110"/>
    </source>
</evidence>
<evidence type="ECO:0000313" key="11">
    <source>
        <dbReference type="EMBL" id="VWL97062.1"/>
    </source>
</evidence>
<protein>
    <submittedName>
        <fullName evidence="11">Transcriptional regulatory protein WalR</fullName>
    </submittedName>
</protein>
<organism evidence="11 12">
    <name type="scientific">Collinsella aerofaciens</name>
    <dbReference type="NCBI Taxonomy" id="74426"/>
    <lineage>
        <taxon>Bacteria</taxon>
        <taxon>Bacillati</taxon>
        <taxon>Actinomycetota</taxon>
        <taxon>Coriobacteriia</taxon>
        <taxon>Coriobacteriales</taxon>
        <taxon>Coriobacteriaceae</taxon>
        <taxon>Collinsella</taxon>
    </lineage>
</organism>
<dbReference type="PROSITE" id="PS50110">
    <property type="entry name" value="RESPONSE_REGULATORY"/>
    <property type="match status" value="1"/>
</dbReference>
<keyword evidence="1 6" id="KW-0597">Phosphoprotein</keyword>
<dbReference type="GO" id="GO:0000156">
    <property type="term" value="F:phosphorelay response regulator activity"/>
    <property type="evidence" value="ECO:0007669"/>
    <property type="project" value="TreeGrafter"/>
</dbReference>
<dbReference type="InterPro" id="IPR001789">
    <property type="entry name" value="Sig_transdc_resp-reg_receiver"/>
</dbReference>
<dbReference type="Proteomes" id="UP000330807">
    <property type="component" value="Unassembled WGS sequence"/>
</dbReference>
<sequence length="242" mass="26727">MIYYVEDDDNIRDLTVYALRKQGIEAEGFSCDGEFKAAVARRVPDAVLLDIMLPDTDGLEIMRRLRADRLTATVPIMMLTAKDTELDKVMALDGGADDYLTKPFSLMELASRCRALLRRGGMVKQASDVLSVGDIVLSPSHREVTVAGEPLKLTLREFDLLEYLMRKPGVVFTRESLLQSVWGWDFDGGSRTVDVHVQTLRQKLGEHASAIETVRGVGYRLAEPTADDDAEGADSATSASEE</sequence>
<dbReference type="RefSeq" id="WP_156063593.1">
    <property type="nucleotide sequence ID" value="NZ_CABWIH010000038.1"/>
</dbReference>
<name>A0A5K1J3Q1_9ACTN</name>
<dbReference type="GO" id="GO:0005829">
    <property type="term" value="C:cytosol"/>
    <property type="evidence" value="ECO:0007669"/>
    <property type="project" value="TreeGrafter"/>
</dbReference>
<reference evidence="11 12" key="1">
    <citation type="submission" date="2019-10" db="EMBL/GenBank/DDBJ databases">
        <authorList>
            <person name="Wolf R A."/>
        </authorList>
    </citation>
    <scope>NUCLEOTIDE SEQUENCE [LARGE SCALE GENOMIC DNA]</scope>
    <source>
        <strain evidence="11">Collinsella_aerofaciens_AK_138A</strain>
    </source>
</reference>
<keyword evidence="5" id="KW-0804">Transcription</keyword>
<keyword evidence="2" id="KW-0902">Two-component regulatory system</keyword>
<dbReference type="Gene3D" id="1.10.10.10">
    <property type="entry name" value="Winged helix-like DNA-binding domain superfamily/Winged helix DNA-binding domain"/>
    <property type="match status" value="1"/>
</dbReference>
<evidence type="ECO:0000256" key="8">
    <source>
        <dbReference type="SAM" id="MobiDB-lite"/>
    </source>
</evidence>
<dbReference type="InterPro" id="IPR011006">
    <property type="entry name" value="CheY-like_superfamily"/>
</dbReference>
<dbReference type="InterPro" id="IPR039420">
    <property type="entry name" value="WalR-like"/>
</dbReference>
<feature type="modified residue" description="4-aspartylphosphate" evidence="6">
    <location>
        <position position="50"/>
    </location>
</feature>
<proteinExistence type="predicted"/>
<dbReference type="PROSITE" id="PS51755">
    <property type="entry name" value="OMPR_PHOB"/>
    <property type="match status" value="1"/>
</dbReference>
<feature type="domain" description="Response regulatory" evidence="9">
    <location>
        <begin position="1"/>
        <end position="117"/>
    </location>
</feature>
<dbReference type="PANTHER" id="PTHR48111">
    <property type="entry name" value="REGULATOR OF RPOS"/>
    <property type="match status" value="1"/>
</dbReference>
<accession>A0A5K1J3Q1</accession>
<dbReference type="SMART" id="SM00862">
    <property type="entry name" value="Trans_reg_C"/>
    <property type="match status" value="1"/>
</dbReference>
<dbReference type="PANTHER" id="PTHR48111:SF1">
    <property type="entry name" value="TWO-COMPONENT RESPONSE REGULATOR ORR33"/>
    <property type="match status" value="1"/>
</dbReference>